<evidence type="ECO:0000256" key="3">
    <source>
        <dbReference type="ARBA" id="ARBA00023015"/>
    </source>
</evidence>
<dbReference type="Gene3D" id="1.10.10.10">
    <property type="entry name" value="Winged helix-like DNA-binding domain superfamily/Winged helix DNA-binding domain"/>
    <property type="match status" value="1"/>
</dbReference>
<dbReference type="CDD" id="cd07377">
    <property type="entry name" value="WHTH_GntR"/>
    <property type="match status" value="1"/>
</dbReference>
<dbReference type="CDD" id="cd00609">
    <property type="entry name" value="AAT_like"/>
    <property type="match status" value="1"/>
</dbReference>
<protein>
    <submittedName>
        <fullName evidence="7">Transcriptional regulator, GntR family</fullName>
    </submittedName>
</protein>
<name>A0A1G8I187_9RHOB</name>
<dbReference type="GO" id="GO:0003700">
    <property type="term" value="F:DNA-binding transcription factor activity"/>
    <property type="evidence" value="ECO:0007669"/>
    <property type="project" value="InterPro"/>
</dbReference>
<dbReference type="InterPro" id="IPR015421">
    <property type="entry name" value="PyrdxlP-dep_Trfase_major"/>
</dbReference>
<keyword evidence="2" id="KW-0663">Pyridoxal phosphate</keyword>
<dbReference type="InterPro" id="IPR015424">
    <property type="entry name" value="PyrdxlP-dep_Trfase"/>
</dbReference>
<dbReference type="RefSeq" id="WP_089842254.1">
    <property type="nucleotide sequence ID" value="NZ_FNEJ01000001.1"/>
</dbReference>
<evidence type="ECO:0000259" key="6">
    <source>
        <dbReference type="PROSITE" id="PS50949"/>
    </source>
</evidence>
<feature type="domain" description="HTH gntR-type" evidence="6">
    <location>
        <begin position="16"/>
        <end position="84"/>
    </location>
</feature>
<dbReference type="PANTHER" id="PTHR46577:SF1">
    <property type="entry name" value="HTH-TYPE TRANSCRIPTIONAL REGULATORY PROTEIN GABR"/>
    <property type="match status" value="1"/>
</dbReference>
<evidence type="ECO:0000313" key="7">
    <source>
        <dbReference type="EMBL" id="SDI12755.1"/>
    </source>
</evidence>
<dbReference type="Proteomes" id="UP000199093">
    <property type="component" value="Unassembled WGS sequence"/>
</dbReference>
<dbReference type="SUPFAM" id="SSF53383">
    <property type="entry name" value="PLP-dependent transferases"/>
    <property type="match status" value="1"/>
</dbReference>
<comment type="similarity">
    <text evidence="1">In the C-terminal section; belongs to the class-I pyridoxal-phosphate-dependent aminotransferase family.</text>
</comment>
<dbReference type="GO" id="GO:0030170">
    <property type="term" value="F:pyridoxal phosphate binding"/>
    <property type="evidence" value="ECO:0007669"/>
    <property type="project" value="InterPro"/>
</dbReference>
<proteinExistence type="inferred from homology"/>
<keyword evidence="5" id="KW-0804">Transcription</keyword>
<dbReference type="Pfam" id="PF00392">
    <property type="entry name" value="GntR"/>
    <property type="match status" value="1"/>
</dbReference>
<dbReference type="EMBL" id="FNEJ01000001">
    <property type="protein sequence ID" value="SDI12755.1"/>
    <property type="molecule type" value="Genomic_DNA"/>
</dbReference>
<reference evidence="7 8" key="1">
    <citation type="submission" date="2016-10" db="EMBL/GenBank/DDBJ databases">
        <authorList>
            <person name="de Groot N.N."/>
        </authorList>
    </citation>
    <scope>NUCLEOTIDE SEQUENCE [LARGE SCALE GENOMIC DNA]</scope>
    <source>
        <strain evidence="7 8">DSM 26424</strain>
    </source>
</reference>
<evidence type="ECO:0000256" key="2">
    <source>
        <dbReference type="ARBA" id="ARBA00022898"/>
    </source>
</evidence>
<dbReference type="InterPro" id="IPR000524">
    <property type="entry name" value="Tscrpt_reg_HTH_GntR"/>
</dbReference>
<dbReference type="SUPFAM" id="SSF46785">
    <property type="entry name" value="Winged helix' DNA-binding domain"/>
    <property type="match status" value="1"/>
</dbReference>
<dbReference type="PANTHER" id="PTHR46577">
    <property type="entry name" value="HTH-TYPE TRANSCRIPTIONAL REGULATORY PROTEIN GABR"/>
    <property type="match status" value="1"/>
</dbReference>
<keyword evidence="4" id="KW-0238">DNA-binding</keyword>
<keyword evidence="3" id="KW-0805">Transcription regulation</keyword>
<dbReference type="InterPro" id="IPR036388">
    <property type="entry name" value="WH-like_DNA-bd_sf"/>
</dbReference>
<dbReference type="Pfam" id="PF00155">
    <property type="entry name" value="Aminotran_1_2"/>
    <property type="match status" value="1"/>
</dbReference>
<organism evidence="7 8">
    <name type="scientific">Salipiger marinus</name>
    <dbReference type="NCBI Taxonomy" id="555512"/>
    <lineage>
        <taxon>Bacteria</taxon>
        <taxon>Pseudomonadati</taxon>
        <taxon>Pseudomonadota</taxon>
        <taxon>Alphaproteobacteria</taxon>
        <taxon>Rhodobacterales</taxon>
        <taxon>Roseobacteraceae</taxon>
        <taxon>Salipiger</taxon>
    </lineage>
</organism>
<evidence type="ECO:0000256" key="1">
    <source>
        <dbReference type="ARBA" id="ARBA00005384"/>
    </source>
</evidence>
<evidence type="ECO:0000313" key="8">
    <source>
        <dbReference type="Proteomes" id="UP000199093"/>
    </source>
</evidence>
<dbReference type="Gene3D" id="3.40.640.10">
    <property type="entry name" value="Type I PLP-dependent aspartate aminotransferase-like (Major domain)"/>
    <property type="match status" value="1"/>
</dbReference>
<dbReference type="SMART" id="SM00345">
    <property type="entry name" value="HTH_GNTR"/>
    <property type="match status" value="1"/>
</dbReference>
<dbReference type="InterPro" id="IPR051446">
    <property type="entry name" value="HTH_trans_reg/aminotransferase"/>
</dbReference>
<accession>A0A1G8I187</accession>
<dbReference type="GO" id="GO:0003677">
    <property type="term" value="F:DNA binding"/>
    <property type="evidence" value="ECO:0007669"/>
    <property type="project" value="UniProtKB-KW"/>
</dbReference>
<dbReference type="OrthoDB" id="9808770at2"/>
<gene>
    <name evidence="7" type="ORF">SAMN04487993_1001168</name>
</gene>
<keyword evidence="8" id="KW-1185">Reference proteome</keyword>
<sequence length="489" mass="53351">MAIPVQTFFLHPGATGTLQARIQQMVAEGVLSGRLRRGEKMPSTRALARHLGVSRLTVALAYTELLASDYLTSRQRSGHFISENAPAPAGFPPAARQERVDWARAIGQRFAGGAVPERPQDWASYRYPFIYGQTDPQLFDHASWRLCAVQALGARDFRAMTQDYYDRDDPELVEFITRQTLPRRGISARPEEVLITLGAQNALWLAAQVLLTPERTAALEDPGYPALRAILAQTRCRIAPVAVDAQGLPPEAIPDGTGVIFTAPSHQCPTSATLPMARREALLARARALDAIVVEDDYEFEMAYLTPALPALKSLDPDGRVVHVGSFSKSLFPGLRLGYLVGSEPFIREARALRAAVFRHPPGHVQRTAAHFLRLGHHDSLVRRIGRALTERRAVMEAEIARAGLTIAGVGAHGGSSFWMMAPPGIDTGALAETLRADSVLIEPGAPFFLRPDPPRGHYRLGYTSIPTDRIGPGITRIAEALARARGRG</sequence>
<evidence type="ECO:0000256" key="5">
    <source>
        <dbReference type="ARBA" id="ARBA00023163"/>
    </source>
</evidence>
<dbReference type="InterPro" id="IPR004839">
    <property type="entry name" value="Aminotransferase_I/II_large"/>
</dbReference>
<dbReference type="InterPro" id="IPR036390">
    <property type="entry name" value="WH_DNA-bd_sf"/>
</dbReference>
<dbReference type="PROSITE" id="PS50949">
    <property type="entry name" value="HTH_GNTR"/>
    <property type="match status" value="1"/>
</dbReference>
<dbReference type="AlphaFoldDB" id="A0A1G8I187"/>
<evidence type="ECO:0000256" key="4">
    <source>
        <dbReference type="ARBA" id="ARBA00023125"/>
    </source>
</evidence>
<dbReference type="STRING" id="555512.SAMN04487993_1001168"/>